<accession>A0A8J6EN74</accession>
<evidence type="ECO:0000256" key="2">
    <source>
        <dbReference type="ARBA" id="ARBA00022605"/>
    </source>
</evidence>
<organism evidence="7 8">
    <name type="scientific">Eleutherodactylus coqui</name>
    <name type="common">Puerto Rican coqui</name>
    <dbReference type="NCBI Taxonomy" id="57060"/>
    <lineage>
        <taxon>Eukaryota</taxon>
        <taxon>Metazoa</taxon>
        <taxon>Chordata</taxon>
        <taxon>Craniata</taxon>
        <taxon>Vertebrata</taxon>
        <taxon>Euteleostomi</taxon>
        <taxon>Amphibia</taxon>
        <taxon>Batrachia</taxon>
        <taxon>Anura</taxon>
        <taxon>Neobatrachia</taxon>
        <taxon>Hyloidea</taxon>
        <taxon>Eleutherodactylidae</taxon>
        <taxon>Eleutherodactylinae</taxon>
        <taxon>Eleutherodactylus</taxon>
        <taxon>Eleutherodactylus</taxon>
    </lineage>
</organism>
<dbReference type="Pfam" id="PF01008">
    <property type="entry name" value="IF-2B"/>
    <property type="match status" value="1"/>
</dbReference>
<dbReference type="PANTHER" id="PTHR43475:SF1">
    <property type="entry name" value="METHYLTHIORIBOSE-1-PHOSPHATE ISOMERASE"/>
    <property type="match status" value="1"/>
</dbReference>
<comment type="subcellular location">
    <subcellularLocation>
        <location evidence="6">Cytoplasm</location>
    </subcellularLocation>
    <subcellularLocation>
        <location evidence="6">Nucleus</location>
    </subcellularLocation>
</comment>
<dbReference type="EC" id="5.3.1.23" evidence="6"/>
<keyword evidence="8" id="KW-1185">Reference proteome</keyword>
<keyword evidence="1 6" id="KW-0963">Cytoplasm</keyword>
<dbReference type="AlphaFoldDB" id="A0A8J6EN74"/>
<keyword evidence="4 6" id="KW-0413">Isomerase</keyword>
<evidence type="ECO:0000256" key="4">
    <source>
        <dbReference type="ARBA" id="ARBA00023235"/>
    </source>
</evidence>
<feature type="active site" description="Proton donor" evidence="6">
    <location>
        <position position="249"/>
    </location>
</feature>
<dbReference type="InterPro" id="IPR000649">
    <property type="entry name" value="IF-2B-related"/>
</dbReference>
<dbReference type="NCBIfam" id="TIGR00512">
    <property type="entry name" value="salvage_mtnA"/>
    <property type="match status" value="1"/>
</dbReference>
<evidence type="ECO:0000256" key="1">
    <source>
        <dbReference type="ARBA" id="ARBA00022490"/>
    </source>
</evidence>
<dbReference type="HAMAP" id="MF_01678">
    <property type="entry name" value="Salvage_MtnA"/>
    <property type="match status" value="1"/>
</dbReference>
<dbReference type="GO" id="GO:0005737">
    <property type="term" value="C:cytoplasm"/>
    <property type="evidence" value="ECO:0007669"/>
    <property type="project" value="UniProtKB-SubCell"/>
</dbReference>
<evidence type="ECO:0000256" key="5">
    <source>
        <dbReference type="ARBA" id="ARBA00023242"/>
    </source>
</evidence>
<name>A0A8J6EN74_ELECQ</name>
<dbReference type="GO" id="GO:0019509">
    <property type="term" value="P:L-methionine salvage from methylthioadenosine"/>
    <property type="evidence" value="ECO:0007669"/>
    <property type="project" value="UniProtKB-UniRule"/>
</dbReference>
<evidence type="ECO:0000256" key="3">
    <source>
        <dbReference type="ARBA" id="ARBA00023167"/>
    </source>
</evidence>
<dbReference type="EMBL" id="WNTK01000052">
    <property type="protein sequence ID" value="KAG9472452.1"/>
    <property type="molecule type" value="Genomic_DNA"/>
</dbReference>
<dbReference type="FunFam" id="1.20.120.420:FF:000003">
    <property type="entry name" value="Methylthioribose-1-phosphate isomerase"/>
    <property type="match status" value="1"/>
</dbReference>
<dbReference type="PANTHER" id="PTHR43475">
    <property type="entry name" value="METHYLTHIORIBOSE-1-PHOSPHATE ISOMERASE"/>
    <property type="match status" value="1"/>
</dbReference>
<dbReference type="InterPro" id="IPR037171">
    <property type="entry name" value="NagB/RpiA_transferase-like"/>
</dbReference>
<comment type="function">
    <text evidence="6">Catalyzes the interconversion of methylthioribose-1-phosphate (MTR-1-P) into methylthioribulose-1-phosphate (MTRu-1-P).</text>
</comment>
<proteinExistence type="inferred from homology"/>
<dbReference type="GO" id="GO:0005634">
    <property type="term" value="C:nucleus"/>
    <property type="evidence" value="ECO:0007669"/>
    <property type="project" value="UniProtKB-SubCell"/>
</dbReference>
<dbReference type="InterPro" id="IPR005251">
    <property type="entry name" value="IF-M1Pi"/>
</dbReference>
<keyword evidence="5 6" id="KW-0539">Nucleus</keyword>
<keyword evidence="3 6" id="KW-0486">Methionine biosynthesis</keyword>
<dbReference type="UniPathway" id="UPA00904">
    <property type="reaction ID" value="UER00874"/>
</dbReference>
<reference evidence="7" key="1">
    <citation type="thesis" date="2020" institute="ProQuest LLC" country="789 East Eisenhower Parkway, Ann Arbor, MI, USA">
        <title>Comparative Genomics and Chromosome Evolution.</title>
        <authorList>
            <person name="Mudd A.B."/>
        </authorList>
    </citation>
    <scope>NUCLEOTIDE SEQUENCE</scope>
    <source>
        <strain evidence="7">HN-11 Male</strain>
        <tissue evidence="7">Kidney and liver</tissue>
    </source>
</reference>
<gene>
    <name evidence="6" type="primary">MRI1</name>
    <name evidence="7" type="ORF">GDO78_019405</name>
</gene>
<keyword evidence="2 6" id="KW-0028">Amino-acid biosynthesis</keyword>
<sequence length="357" mass="37895">MSAMSLESVRYSRGSLQVLNQLLLPQSSQYEPVRGVSEGADAIRTMKVRGAPAIAIVGSLSLAVELTSSPPQQTSDLLTFVCESMDRLVGARPTAVNMKKAADELNAFLAQEAKKPGVTVQGLTDSVIQWAESLLEKDVQDNRMIGDLGAQHILQTTTAPSGVVIMTHCNTGSLATAGYGTALGVVRSLHTMGRLSHVICTETRPYNQGSRLTAYELVYEKIPATLITDSMAAMTMKKRQVSAVVVGADRVVANGDTANKVGTYQLAVLAKHHGIPFYVAAPSTSCDVSLPTGGSIVIEERPSQELTDINGVRVAAPGIGVWNPAFDVTPHELITAIITERGVFTPAELKDGLSQNP</sequence>
<comment type="catalytic activity">
    <reaction evidence="6">
        <text>5-(methylsulfanyl)-alpha-D-ribose 1-phosphate = 5-(methylsulfanyl)-D-ribulose 1-phosphate</text>
        <dbReference type="Rhea" id="RHEA:19989"/>
        <dbReference type="ChEBI" id="CHEBI:58533"/>
        <dbReference type="ChEBI" id="CHEBI:58548"/>
        <dbReference type="EC" id="5.3.1.23"/>
    </reaction>
</comment>
<evidence type="ECO:0000313" key="8">
    <source>
        <dbReference type="Proteomes" id="UP000770717"/>
    </source>
</evidence>
<dbReference type="InterPro" id="IPR011559">
    <property type="entry name" value="Initiation_fac_2B_a/b/d"/>
</dbReference>
<dbReference type="InterPro" id="IPR027363">
    <property type="entry name" value="M1Pi_N"/>
</dbReference>
<dbReference type="Proteomes" id="UP000770717">
    <property type="component" value="Unassembled WGS sequence"/>
</dbReference>
<dbReference type="NCBIfam" id="TIGR00524">
    <property type="entry name" value="eIF-2B_rel"/>
    <property type="match status" value="1"/>
</dbReference>
<dbReference type="FunFam" id="3.40.50.10470:FF:000003">
    <property type="entry name" value="Methylthioribose-1-phosphate isomerase"/>
    <property type="match status" value="1"/>
</dbReference>
<dbReference type="NCBIfam" id="NF004326">
    <property type="entry name" value="PRK05720.1"/>
    <property type="match status" value="1"/>
</dbReference>
<evidence type="ECO:0000313" key="7">
    <source>
        <dbReference type="EMBL" id="KAG9472452.1"/>
    </source>
</evidence>
<dbReference type="OrthoDB" id="2461at2759"/>
<evidence type="ECO:0000256" key="6">
    <source>
        <dbReference type="HAMAP-Rule" id="MF_03119"/>
    </source>
</evidence>
<dbReference type="Gene3D" id="3.40.50.10470">
    <property type="entry name" value="Translation initiation factor eif-2b, domain 2"/>
    <property type="match status" value="1"/>
</dbReference>
<feature type="site" description="Transition state stabilizer" evidence="6">
    <location>
        <position position="169"/>
    </location>
</feature>
<dbReference type="SUPFAM" id="SSF100950">
    <property type="entry name" value="NagB/RpiA/CoA transferase-like"/>
    <property type="match status" value="1"/>
</dbReference>
<dbReference type="InterPro" id="IPR042529">
    <property type="entry name" value="IF_2B-like_C"/>
</dbReference>
<dbReference type="GO" id="GO:0046523">
    <property type="term" value="F:S-methyl-5-thioribose-1-phosphate isomerase activity"/>
    <property type="evidence" value="ECO:0007669"/>
    <property type="project" value="UniProtKB-UniRule"/>
</dbReference>
<comment type="caution">
    <text evidence="7">The sequence shown here is derived from an EMBL/GenBank/DDBJ whole genome shotgun (WGS) entry which is preliminary data.</text>
</comment>
<dbReference type="Gene3D" id="1.20.120.420">
    <property type="entry name" value="translation initiation factor eif-2b, domain 1"/>
    <property type="match status" value="1"/>
</dbReference>
<comment type="pathway">
    <text evidence="6">Amino-acid biosynthesis; L-methionine biosynthesis via salvage pathway; L-methionine from S-methyl-5-thio-alpha-D-ribose 1-phosphate: step 1/6.</text>
</comment>
<comment type="similarity">
    <text evidence="6">Belongs to the eIF-2B alpha/beta/delta subunits family. MtnA subfamily.</text>
</comment>
<protein>
    <recommendedName>
        <fullName evidence="6">Methylthioribose-1-phosphate isomerase</fullName>
        <shortName evidence="6">M1Pi</shortName>
        <shortName evidence="6">MTR-1-P isomerase</shortName>
        <ecNumber evidence="6">5.3.1.23</ecNumber>
    </recommendedName>
    <alternativeName>
        <fullName evidence="6">S-methyl-5-thioribose-1-phosphate isomerase</fullName>
    </alternativeName>
    <alternativeName>
        <fullName evidence="6">Translation initiation factor eIF-2B subunit alpha/beta/delta-like protein</fullName>
    </alternativeName>
</protein>